<feature type="transmembrane region" description="Helical" evidence="13">
    <location>
        <begin position="267"/>
        <end position="285"/>
    </location>
</feature>
<keyword evidence="10 13" id="KW-0472">Membrane</keyword>
<evidence type="ECO:0000256" key="1">
    <source>
        <dbReference type="ARBA" id="ARBA00004141"/>
    </source>
</evidence>
<dbReference type="InterPro" id="IPR036640">
    <property type="entry name" value="ABC1_TM_sf"/>
</dbReference>
<evidence type="ECO:0000256" key="11">
    <source>
        <dbReference type="ARBA" id="ARBA00023180"/>
    </source>
</evidence>
<feature type="transmembrane region" description="Helical" evidence="13">
    <location>
        <begin position="166"/>
        <end position="190"/>
    </location>
</feature>
<evidence type="ECO:0000256" key="4">
    <source>
        <dbReference type="ARBA" id="ARBA00022475"/>
    </source>
</evidence>
<keyword evidence="11" id="KW-0325">Glycoprotein</keyword>
<evidence type="ECO:0000313" key="17">
    <source>
        <dbReference type="Proteomes" id="UP000094385"/>
    </source>
</evidence>
<keyword evidence="4" id="KW-1003">Cell membrane</keyword>
<dbReference type="Pfam" id="PF00664">
    <property type="entry name" value="ABC_membrane"/>
    <property type="match status" value="2"/>
</dbReference>
<feature type="transmembrane region" description="Helical" evidence="13">
    <location>
        <begin position="776"/>
        <end position="798"/>
    </location>
</feature>
<evidence type="ECO:0000256" key="12">
    <source>
        <dbReference type="SAM" id="MobiDB-lite"/>
    </source>
</evidence>
<dbReference type="PROSITE" id="PS50893">
    <property type="entry name" value="ABC_TRANSPORTER_2"/>
    <property type="match status" value="2"/>
</dbReference>
<dbReference type="GO" id="GO:0016887">
    <property type="term" value="F:ATP hydrolysis activity"/>
    <property type="evidence" value="ECO:0007669"/>
    <property type="project" value="InterPro"/>
</dbReference>
<feature type="transmembrane region" description="Helical" evidence="13">
    <location>
        <begin position="340"/>
        <end position="359"/>
    </location>
</feature>
<dbReference type="PROSITE" id="PS50929">
    <property type="entry name" value="ABC_TM1F"/>
    <property type="match status" value="2"/>
</dbReference>
<evidence type="ECO:0000256" key="10">
    <source>
        <dbReference type="ARBA" id="ARBA00023136"/>
    </source>
</evidence>
<protein>
    <recommendedName>
        <fullName evidence="18">Leptomycin B resistance protein pmd1</fullName>
    </recommendedName>
</protein>
<dbReference type="CDD" id="cd03249">
    <property type="entry name" value="ABC_MTABC3_MDL1_MDL2"/>
    <property type="match status" value="2"/>
</dbReference>
<dbReference type="GO" id="GO:0015421">
    <property type="term" value="F:ABC-type oligopeptide transporter activity"/>
    <property type="evidence" value="ECO:0007669"/>
    <property type="project" value="TreeGrafter"/>
</dbReference>
<dbReference type="CDD" id="cd18577">
    <property type="entry name" value="ABC_6TM_Pgp_ABCB1_D1_like"/>
    <property type="match status" value="1"/>
</dbReference>
<dbReference type="STRING" id="675824.A0A1E3QCD2"/>
<evidence type="ECO:0000256" key="13">
    <source>
        <dbReference type="SAM" id="Phobius"/>
    </source>
</evidence>
<dbReference type="OrthoDB" id="6500128at2759"/>
<evidence type="ECO:0000313" key="16">
    <source>
        <dbReference type="EMBL" id="ODQ75369.1"/>
    </source>
</evidence>
<feature type="transmembrane region" description="Helical" evidence="13">
    <location>
        <begin position="1005"/>
        <end position="1026"/>
    </location>
</feature>
<evidence type="ECO:0000259" key="15">
    <source>
        <dbReference type="PROSITE" id="PS50929"/>
    </source>
</evidence>
<dbReference type="GO" id="GO:0005524">
    <property type="term" value="F:ATP binding"/>
    <property type="evidence" value="ECO:0007669"/>
    <property type="project" value="UniProtKB-KW"/>
</dbReference>
<gene>
    <name evidence="16" type="ORF">LIPSTDRAFT_817</name>
</gene>
<dbReference type="Pfam" id="PF00005">
    <property type="entry name" value="ABC_tran"/>
    <property type="match status" value="2"/>
</dbReference>
<evidence type="ECO:0000256" key="7">
    <source>
        <dbReference type="ARBA" id="ARBA00022741"/>
    </source>
</evidence>
<dbReference type="InterPro" id="IPR027417">
    <property type="entry name" value="P-loop_NTPase"/>
</dbReference>
<feature type="transmembrane region" description="Helical" evidence="13">
    <location>
        <begin position="379"/>
        <end position="398"/>
    </location>
</feature>
<name>A0A1E3QCD2_LIPST</name>
<keyword evidence="5 13" id="KW-0812">Transmembrane</keyword>
<dbReference type="InterPro" id="IPR017871">
    <property type="entry name" value="ABC_transporter-like_CS"/>
</dbReference>
<evidence type="ECO:0000256" key="3">
    <source>
        <dbReference type="ARBA" id="ARBA00022448"/>
    </source>
</evidence>
<proteinExistence type="inferred from homology"/>
<evidence type="ECO:0008006" key="18">
    <source>
        <dbReference type="Google" id="ProtNLM"/>
    </source>
</evidence>
<keyword evidence="3" id="KW-0813">Transport</keyword>
<dbReference type="PROSITE" id="PS00211">
    <property type="entry name" value="ABC_TRANSPORTER_1"/>
    <property type="match status" value="2"/>
</dbReference>
<evidence type="ECO:0000259" key="14">
    <source>
        <dbReference type="PROSITE" id="PS50893"/>
    </source>
</evidence>
<dbReference type="SUPFAM" id="SSF90123">
    <property type="entry name" value="ABC transporter transmembrane region"/>
    <property type="match status" value="2"/>
</dbReference>
<keyword evidence="8" id="KW-0067">ATP-binding</keyword>
<feature type="transmembrane region" description="Helical" evidence="13">
    <location>
        <begin position="818"/>
        <end position="846"/>
    </location>
</feature>
<dbReference type="SMART" id="SM00382">
    <property type="entry name" value="AAA"/>
    <property type="match status" value="2"/>
</dbReference>
<dbReference type="InterPro" id="IPR039421">
    <property type="entry name" value="Type_1_exporter"/>
</dbReference>
<dbReference type="InterPro" id="IPR003439">
    <property type="entry name" value="ABC_transporter-like_ATP-bd"/>
</dbReference>
<reference evidence="16 17" key="1">
    <citation type="journal article" date="2016" name="Proc. Natl. Acad. Sci. U.S.A.">
        <title>Comparative genomics of biotechnologically important yeasts.</title>
        <authorList>
            <person name="Riley R."/>
            <person name="Haridas S."/>
            <person name="Wolfe K.H."/>
            <person name="Lopes M.R."/>
            <person name="Hittinger C.T."/>
            <person name="Goeker M."/>
            <person name="Salamov A.A."/>
            <person name="Wisecaver J.H."/>
            <person name="Long T.M."/>
            <person name="Calvey C.H."/>
            <person name="Aerts A.L."/>
            <person name="Barry K.W."/>
            <person name="Choi C."/>
            <person name="Clum A."/>
            <person name="Coughlan A.Y."/>
            <person name="Deshpande S."/>
            <person name="Douglass A.P."/>
            <person name="Hanson S.J."/>
            <person name="Klenk H.-P."/>
            <person name="LaButti K.M."/>
            <person name="Lapidus A."/>
            <person name="Lindquist E.A."/>
            <person name="Lipzen A.M."/>
            <person name="Meier-Kolthoff J.P."/>
            <person name="Ohm R.A."/>
            <person name="Otillar R.P."/>
            <person name="Pangilinan J.L."/>
            <person name="Peng Y."/>
            <person name="Rokas A."/>
            <person name="Rosa C.A."/>
            <person name="Scheuner C."/>
            <person name="Sibirny A.A."/>
            <person name="Slot J.C."/>
            <person name="Stielow J.B."/>
            <person name="Sun H."/>
            <person name="Kurtzman C.P."/>
            <person name="Blackwell M."/>
            <person name="Grigoriev I.V."/>
            <person name="Jeffries T.W."/>
        </authorList>
    </citation>
    <scope>NUCLEOTIDE SEQUENCE [LARGE SCALE GENOMIC DNA]</scope>
    <source>
        <strain evidence="16 17">NRRL Y-11557</strain>
    </source>
</reference>
<dbReference type="InterPro" id="IPR011527">
    <property type="entry name" value="ABC1_TM_dom"/>
</dbReference>
<dbReference type="SUPFAM" id="SSF52540">
    <property type="entry name" value="P-loop containing nucleoside triphosphate hydrolases"/>
    <property type="match status" value="2"/>
</dbReference>
<feature type="region of interest" description="Disordered" evidence="12">
    <location>
        <begin position="1"/>
        <end position="50"/>
    </location>
</feature>
<dbReference type="FunFam" id="3.40.50.300:FF:000251">
    <property type="entry name" value="ABC transporter B family member 19"/>
    <property type="match status" value="1"/>
</dbReference>
<dbReference type="GO" id="GO:0090374">
    <property type="term" value="P:oligopeptide export from mitochondrion"/>
    <property type="evidence" value="ECO:0007669"/>
    <property type="project" value="TreeGrafter"/>
</dbReference>
<keyword evidence="6" id="KW-0677">Repeat</keyword>
<feature type="compositionally biased region" description="Low complexity" evidence="12">
    <location>
        <begin position="15"/>
        <end position="35"/>
    </location>
</feature>
<dbReference type="Proteomes" id="UP000094385">
    <property type="component" value="Unassembled WGS sequence"/>
</dbReference>
<accession>A0A1E3QCD2</accession>
<evidence type="ECO:0000256" key="2">
    <source>
        <dbReference type="ARBA" id="ARBA00007577"/>
    </source>
</evidence>
<organism evidence="16 17">
    <name type="scientific">Lipomyces starkeyi NRRL Y-11557</name>
    <dbReference type="NCBI Taxonomy" id="675824"/>
    <lineage>
        <taxon>Eukaryota</taxon>
        <taxon>Fungi</taxon>
        <taxon>Dikarya</taxon>
        <taxon>Ascomycota</taxon>
        <taxon>Saccharomycotina</taxon>
        <taxon>Lipomycetes</taxon>
        <taxon>Lipomycetales</taxon>
        <taxon>Lipomycetaceae</taxon>
        <taxon>Lipomyces</taxon>
    </lineage>
</organism>
<evidence type="ECO:0000256" key="8">
    <source>
        <dbReference type="ARBA" id="ARBA00022840"/>
    </source>
</evidence>
<comment type="similarity">
    <text evidence="2">Belongs to the ABC transporter superfamily. ABCB family. Multidrug resistance exporter (TC 3.A.1.201) subfamily.</text>
</comment>
<feature type="domain" description="ABC transporter" evidence="14">
    <location>
        <begin position="445"/>
        <end position="690"/>
    </location>
</feature>
<evidence type="ECO:0000256" key="6">
    <source>
        <dbReference type="ARBA" id="ARBA00022737"/>
    </source>
</evidence>
<sequence>MAGATDSSWDEKSSLSDSSGKASATTPLLSSASSANIDVPTHTDEFSNLPPEDAKILREQVSIPPVKTHLFSVFRYATPYDRMLVGLAFFLAMMEGAVKALMPLVFGAITETFTNYFRESNSTYFEYNNSTMYNSTFYNSTSYNSTYNLDGFEYISPDDFQRRVNYLALFFVYLGIADFVLSYSATFLFIDRGEVLSSRIKENYLAAILRQNIGYFDKLGSGEITTRISSDTILIQEGMSEKLGYITENVSTLVAAFVVGFSLNYKLTLMMMSIAIFIGVAFIYTSGRMTRYFTLALNGSSAGGSVAEEVLSSIRNVHAFQMQDRLAEKYSVYLDISEHWALRAGIAVGAVTGIMWLGVYSDDALGFWQGAQLLARNEITVGQIITVLAAMVEGTFAITNITPHIRSITTGMAAANKIFTTIDRVSAIDTYSTTGRKLENLKGDIELRHVRFIYPSRPTVTVLPDYSLKIPAGKTVALVGASGSGKSTIVGLLERFYAPLAGQVLVDGVDITDLNIKWLRQQIALVSQEPTLFGCSIFENVAHGLIGTKYENASETEKRELVIEACKQANAMVFIDTLPEGLSTNVGERGFLLSGGQKQRIAIARAIVGNPRILLLDEATSALDTKSEGVVQDALDRASKNRTTIVIAHRLSTIKDADNIVVMRRGEIMEQGTHDELIAMHGEYYELVKAQTIEAAEEKAKAERETAYTENDDEMALDEKAVAMNDLAHVKTANTLAPINTRASVFAGEIEEQARKYTALELIQFMLTLSKEENRLNLLGAIFSSIQGLGYPSLGLFYGRCVQAFQAIPDYDYMLREINVFAGLFFMLASVELIASICALGIFAYAGQKLVRRIRIGTFKQIMRQDIAFFDRDENSTGALTATLSRDAQAVEGLSGATFGQIMNSIMIVISSMILSLIVAWQLALVCGACVPILIGSGFYRFYVLTMFQEQAKQSHRVSATYACEATSAIKTVVSLTRESDIMDHYHSTLDGQVRKSRKQSNASAFLYGVAQGMIYFIMALAFWFGSQFLRTREYSIFQFYVTFMSVVYGAQAAGIIFSFAPDMGKAYHATANVKALYDLQPQIDIWSNEGEIPQDVQGNIEFRDVHFRYPTRMQVPVLRGLNLSVKKGQYVALVGSSGCGKSTTIGLIESFYRPQAGQVLLDGDDISKFNINAYRSHIALVQQEPILYSGSIRENIQLGALTPVTDEQIIAVCKQANIHDFVMSLPDGYDTLCGSKGTLLSGGQKQRVAIARALIRDPKVLLLDEATSALDNESEKVVQAALDAAAKGRTTIAVAHRLSSIQKADIIYVFEGGVVVEAGNHQELMAKKARYYELVKLQALEKNA</sequence>
<keyword evidence="9 13" id="KW-1133">Transmembrane helix</keyword>
<feature type="transmembrane region" description="Helical" evidence="13">
    <location>
        <begin position="921"/>
        <end position="943"/>
    </location>
</feature>
<feature type="transmembrane region" description="Helical" evidence="13">
    <location>
        <begin position="84"/>
        <end position="109"/>
    </location>
</feature>
<evidence type="ECO:0000256" key="9">
    <source>
        <dbReference type="ARBA" id="ARBA00022989"/>
    </source>
</evidence>
<dbReference type="GO" id="GO:0005743">
    <property type="term" value="C:mitochondrial inner membrane"/>
    <property type="evidence" value="ECO:0007669"/>
    <property type="project" value="TreeGrafter"/>
</dbReference>
<feature type="domain" description="ABC transporter" evidence="14">
    <location>
        <begin position="1101"/>
        <end position="1338"/>
    </location>
</feature>
<dbReference type="EMBL" id="KV454290">
    <property type="protein sequence ID" value="ODQ75369.1"/>
    <property type="molecule type" value="Genomic_DNA"/>
</dbReference>
<feature type="transmembrane region" description="Helical" evidence="13">
    <location>
        <begin position="894"/>
        <end position="915"/>
    </location>
</feature>
<dbReference type="Gene3D" id="1.20.1560.10">
    <property type="entry name" value="ABC transporter type 1, transmembrane domain"/>
    <property type="match status" value="1"/>
</dbReference>
<feature type="domain" description="ABC transmembrane type-1" evidence="15">
    <location>
        <begin position="778"/>
        <end position="1066"/>
    </location>
</feature>
<feature type="transmembrane region" description="Helical" evidence="13">
    <location>
        <begin position="1038"/>
        <end position="1061"/>
    </location>
</feature>
<dbReference type="FunFam" id="3.40.50.300:FF:000302">
    <property type="entry name" value="ATP-binding cassette subfamily B member 5"/>
    <property type="match status" value="1"/>
</dbReference>
<keyword evidence="7" id="KW-0547">Nucleotide-binding</keyword>
<dbReference type="PANTHER" id="PTHR43394:SF16">
    <property type="entry name" value="ABC TRANSPORTER B FAMILY MEMBER 4-LIKE ISOFORM X1"/>
    <property type="match status" value="1"/>
</dbReference>
<feature type="domain" description="ABC transmembrane type-1" evidence="15">
    <location>
        <begin position="87"/>
        <end position="410"/>
    </location>
</feature>
<comment type="subcellular location">
    <subcellularLocation>
        <location evidence="1">Membrane</location>
        <topology evidence="1">Multi-pass membrane protein</topology>
    </subcellularLocation>
</comment>
<evidence type="ECO:0000256" key="5">
    <source>
        <dbReference type="ARBA" id="ARBA00022692"/>
    </source>
</evidence>
<dbReference type="InterPro" id="IPR003593">
    <property type="entry name" value="AAA+_ATPase"/>
</dbReference>
<keyword evidence="17" id="KW-1185">Reference proteome</keyword>
<dbReference type="CDD" id="cd18578">
    <property type="entry name" value="ABC_6TM_Pgp_ABCB1_D2_like"/>
    <property type="match status" value="1"/>
</dbReference>
<dbReference type="Gene3D" id="3.40.50.300">
    <property type="entry name" value="P-loop containing nucleotide triphosphate hydrolases"/>
    <property type="match status" value="2"/>
</dbReference>
<dbReference type="PANTHER" id="PTHR43394">
    <property type="entry name" value="ATP-DEPENDENT PERMEASE MDL1, MITOCHONDRIAL"/>
    <property type="match status" value="1"/>
</dbReference>